<dbReference type="Proteomes" id="UP001280121">
    <property type="component" value="Unassembled WGS sequence"/>
</dbReference>
<reference evidence="4" key="1">
    <citation type="journal article" date="2023" name="Plant J.">
        <title>Genome sequences and population genomics provide insights into the demographic history, inbreeding, and mutation load of two 'living fossil' tree species of Dipteronia.</title>
        <authorList>
            <person name="Feng Y."/>
            <person name="Comes H.P."/>
            <person name="Chen J."/>
            <person name="Zhu S."/>
            <person name="Lu R."/>
            <person name="Zhang X."/>
            <person name="Li P."/>
            <person name="Qiu J."/>
            <person name="Olsen K.M."/>
            <person name="Qiu Y."/>
        </authorList>
    </citation>
    <scope>NUCLEOTIDE SEQUENCE</scope>
    <source>
        <strain evidence="4">KIB01</strain>
    </source>
</reference>
<accession>A0AAD9TKT8</accession>
<dbReference type="EMBL" id="JANJYI010000008">
    <property type="protein sequence ID" value="KAK2637871.1"/>
    <property type="molecule type" value="Genomic_DNA"/>
</dbReference>
<dbReference type="PANTHER" id="PTHR31623:SF46">
    <property type="entry name" value="VINORINE SYNTHASE-LIKE"/>
    <property type="match status" value="1"/>
</dbReference>
<dbReference type="Pfam" id="PF02458">
    <property type="entry name" value="Transferase"/>
    <property type="match status" value="1"/>
</dbReference>
<dbReference type="AlphaFoldDB" id="A0AAD9TKT8"/>
<evidence type="ECO:0000313" key="5">
    <source>
        <dbReference type="Proteomes" id="UP001280121"/>
    </source>
</evidence>
<sequence>MKIDVEVISREMIKPSTPTPDHLHRYQFSFLDQISPSVYIPLIYFFDLDDQELSKHYISNHLKTSLSEALPRYYPLAGRFKDSYVDCNDDGVLFSEAQVSCQLSQILQESFPSYELDRFLPDVEVSNVCLAIQVNFLTCGNVAIGARISHKIADGSSLITFIKNWAATARGDAGNFCAEFVAAKLFPPIDVVGGFDRNINPTEMNVVMKRFVFSDSAISALRAKYARKTSTENQIYPTRVEALSSFIWSRFQASTQPKIRLEKPLLLIHAVNLRKRMYQPLPDDSFGNFFRPAITISSQDTGEDYYSLVNKLRDSISRIDKSYVKKLQDGSINEYDLMKRMAERFNKGEFFTFNYTSLCRYPVYEADFGWGRPVWVAWGGLPYKNLTVLMDTKSGDGIEAWIHLNEEDMTKFETDQELLNCLSLS</sequence>
<dbReference type="PANTHER" id="PTHR31623">
    <property type="entry name" value="F21J9.9"/>
    <property type="match status" value="1"/>
</dbReference>
<dbReference type="Gene3D" id="3.30.559.10">
    <property type="entry name" value="Chloramphenicol acetyltransferase-like domain"/>
    <property type="match status" value="2"/>
</dbReference>
<evidence type="ECO:0008006" key="6">
    <source>
        <dbReference type="Google" id="ProtNLM"/>
    </source>
</evidence>
<gene>
    <name evidence="4" type="ORF">Ddye_025666</name>
</gene>
<dbReference type="InterPro" id="IPR023213">
    <property type="entry name" value="CAT-like_dom_sf"/>
</dbReference>
<keyword evidence="5" id="KW-1185">Reference proteome</keyword>
<name>A0AAD9TKT8_9ROSI</name>
<evidence type="ECO:0000256" key="2">
    <source>
        <dbReference type="ARBA" id="ARBA00022679"/>
    </source>
</evidence>
<comment type="caution">
    <text evidence="4">The sequence shown here is derived from an EMBL/GenBank/DDBJ whole genome shotgun (WGS) entry which is preliminary data.</text>
</comment>
<protein>
    <recommendedName>
        <fullName evidence="6">Vinorine synthase-like</fullName>
    </recommendedName>
</protein>
<keyword evidence="2" id="KW-0808">Transferase</keyword>
<proteinExistence type="inferred from homology"/>
<comment type="similarity">
    <text evidence="1">Belongs to the plant acyltransferase family.</text>
</comment>
<dbReference type="GO" id="GO:0016746">
    <property type="term" value="F:acyltransferase activity"/>
    <property type="evidence" value="ECO:0007669"/>
    <property type="project" value="UniProtKB-KW"/>
</dbReference>
<organism evidence="4 5">
    <name type="scientific">Dipteronia dyeriana</name>
    <dbReference type="NCBI Taxonomy" id="168575"/>
    <lineage>
        <taxon>Eukaryota</taxon>
        <taxon>Viridiplantae</taxon>
        <taxon>Streptophyta</taxon>
        <taxon>Embryophyta</taxon>
        <taxon>Tracheophyta</taxon>
        <taxon>Spermatophyta</taxon>
        <taxon>Magnoliopsida</taxon>
        <taxon>eudicotyledons</taxon>
        <taxon>Gunneridae</taxon>
        <taxon>Pentapetalae</taxon>
        <taxon>rosids</taxon>
        <taxon>malvids</taxon>
        <taxon>Sapindales</taxon>
        <taxon>Sapindaceae</taxon>
        <taxon>Hippocastanoideae</taxon>
        <taxon>Acereae</taxon>
        <taxon>Dipteronia</taxon>
    </lineage>
</organism>
<evidence type="ECO:0000256" key="1">
    <source>
        <dbReference type="ARBA" id="ARBA00009861"/>
    </source>
</evidence>
<evidence type="ECO:0000313" key="4">
    <source>
        <dbReference type="EMBL" id="KAK2637871.1"/>
    </source>
</evidence>
<keyword evidence="3" id="KW-0012">Acyltransferase</keyword>
<evidence type="ECO:0000256" key="3">
    <source>
        <dbReference type="ARBA" id="ARBA00023315"/>
    </source>
</evidence>